<accession>A0A4R5U9D6</accession>
<keyword evidence="2" id="KW-1185">Reference proteome</keyword>
<proteinExistence type="predicted"/>
<organism evidence="1 2">
    <name type="scientific">Rhizobium deserti</name>
    <dbReference type="NCBI Taxonomy" id="2547961"/>
    <lineage>
        <taxon>Bacteria</taxon>
        <taxon>Pseudomonadati</taxon>
        <taxon>Pseudomonadota</taxon>
        <taxon>Alphaproteobacteria</taxon>
        <taxon>Hyphomicrobiales</taxon>
        <taxon>Rhizobiaceae</taxon>
        <taxon>Rhizobium/Agrobacterium group</taxon>
        <taxon>Rhizobium</taxon>
    </lineage>
</organism>
<dbReference type="AlphaFoldDB" id="A0A4R5U9D6"/>
<dbReference type="OrthoDB" id="10007039at2"/>
<dbReference type="EMBL" id="SMTL01000007">
    <property type="protein sequence ID" value="TDK31225.1"/>
    <property type="molecule type" value="Genomic_DNA"/>
</dbReference>
<gene>
    <name evidence="1" type="ORF">E2F50_19935</name>
</gene>
<reference evidence="1 2" key="1">
    <citation type="submission" date="2019-03" db="EMBL/GenBank/DDBJ databases">
        <title>Rhizobium sp. nov., an bacterium isolated from biocrust in Mu Us Desert.</title>
        <authorList>
            <person name="Lixiong L."/>
        </authorList>
    </citation>
    <scope>NUCLEOTIDE SEQUENCE [LARGE SCALE GENOMIC DNA]</scope>
    <source>
        <strain evidence="1 2">SPY-1</strain>
    </source>
</reference>
<dbReference type="RefSeq" id="WP_133317941.1">
    <property type="nucleotide sequence ID" value="NZ_SMTL01000007.1"/>
</dbReference>
<protein>
    <submittedName>
        <fullName evidence="1">Uncharacterized protein</fullName>
    </submittedName>
</protein>
<comment type="caution">
    <text evidence="1">The sequence shown here is derived from an EMBL/GenBank/DDBJ whole genome shotgun (WGS) entry which is preliminary data.</text>
</comment>
<evidence type="ECO:0000313" key="1">
    <source>
        <dbReference type="EMBL" id="TDK31225.1"/>
    </source>
</evidence>
<sequence>MNSARIEDDVVKNLTESDGCTLQEHAIGTVDLLAESYIRHLDFCVEVGLVSRAGWVLDFVTRYDLSHFEELRGFF</sequence>
<dbReference type="Proteomes" id="UP000295238">
    <property type="component" value="Unassembled WGS sequence"/>
</dbReference>
<name>A0A4R5U9D6_9HYPH</name>
<evidence type="ECO:0000313" key="2">
    <source>
        <dbReference type="Proteomes" id="UP000295238"/>
    </source>
</evidence>